<evidence type="ECO:0000259" key="5">
    <source>
        <dbReference type="PROSITE" id="PS50089"/>
    </source>
</evidence>
<name>A0AAD9PWM7_ACRCE</name>
<dbReference type="SUPFAM" id="SSF57850">
    <property type="entry name" value="RING/U-box"/>
    <property type="match status" value="1"/>
</dbReference>
<dbReference type="InterPro" id="IPR017907">
    <property type="entry name" value="Znf_RING_CS"/>
</dbReference>
<dbReference type="Pfam" id="PF00097">
    <property type="entry name" value="zf-C3HC4"/>
    <property type="match status" value="1"/>
</dbReference>
<dbReference type="PANTHER" id="PTHR10131:SF94">
    <property type="entry name" value="TNF RECEPTOR-ASSOCIATED FACTOR 4"/>
    <property type="match status" value="1"/>
</dbReference>
<evidence type="ECO:0000256" key="1">
    <source>
        <dbReference type="ARBA" id="ARBA00022723"/>
    </source>
</evidence>
<dbReference type="Proteomes" id="UP001249851">
    <property type="component" value="Unassembled WGS sequence"/>
</dbReference>
<dbReference type="InterPro" id="IPR013083">
    <property type="entry name" value="Znf_RING/FYVE/PHD"/>
</dbReference>
<reference evidence="7" key="2">
    <citation type="journal article" date="2023" name="Science">
        <title>Genomic signatures of disease resistance in endangered staghorn corals.</title>
        <authorList>
            <person name="Vollmer S.V."/>
            <person name="Selwyn J.D."/>
            <person name="Despard B.A."/>
            <person name="Roesel C.L."/>
        </authorList>
    </citation>
    <scope>NUCLEOTIDE SEQUENCE</scope>
    <source>
        <strain evidence="7">K2</strain>
    </source>
</reference>
<proteinExistence type="predicted"/>
<protein>
    <submittedName>
        <fullName evidence="7">TNF receptor-associated factor 5</fullName>
    </submittedName>
</protein>
<dbReference type="PROSITE" id="PS50145">
    <property type="entry name" value="ZF_TRAF"/>
    <property type="match status" value="1"/>
</dbReference>
<keyword evidence="8" id="KW-1185">Reference proteome</keyword>
<evidence type="ECO:0000313" key="7">
    <source>
        <dbReference type="EMBL" id="KAK2550421.1"/>
    </source>
</evidence>
<feature type="domain" description="TRAF-type" evidence="6">
    <location>
        <begin position="155"/>
        <end position="200"/>
    </location>
</feature>
<dbReference type="SUPFAM" id="SSF49599">
    <property type="entry name" value="TRAF domain-like"/>
    <property type="match status" value="2"/>
</dbReference>
<keyword evidence="2 4" id="KW-0863">Zinc-finger</keyword>
<gene>
    <name evidence="7" type="ORF">P5673_028942</name>
</gene>
<dbReference type="InterPro" id="IPR018957">
    <property type="entry name" value="Znf_C3HC4_RING-type"/>
</dbReference>
<evidence type="ECO:0000259" key="6">
    <source>
        <dbReference type="PROSITE" id="PS50145"/>
    </source>
</evidence>
<evidence type="ECO:0000256" key="3">
    <source>
        <dbReference type="ARBA" id="ARBA00022833"/>
    </source>
</evidence>
<accession>A0AAD9PWM7</accession>
<evidence type="ECO:0000256" key="4">
    <source>
        <dbReference type="PROSITE-ProRule" id="PRU00207"/>
    </source>
</evidence>
<organism evidence="7 8">
    <name type="scientific">Acropora cervicornis</name>
    <name type="common">Staghorn coral</name>
    <dbReference type="NCBI Taxonomy" id="6130"/>
    <lineage>
        <taxon>Eukaryota</taxon>
        <taxon>Metazoa</taxon>
        <taxon>Cnidaria</taxon>
        <taxon>Anthozoa</taxon>
        <taxon>Hexacorallia</taxon>
        <taxon>Scleractinia</taxon>
        <taxon>Astrocoeniina</taxon>
        <taxon>Acroporidae</taxon>
        <taxon>Acropora</taxon>
    </lineage>
</organism>
<dbReference type="PROSITE" id="PS00518">
    <property type="entry name" value="ZF_RING_1"/>
    <property type="match status" value="1"/>
</dbReference>
<dbReference type="EMBL" id="JARQWQ010000111">
    <property type="protein sequence ID" value="KAK2550421.1"/>
    <property type="molecule type" value="Genomic_DNA"/>
</dbReference>
<dbReference type="InterPro" id="IPR001841">
    <property type="entry name" value="Znf_RING"/>
</dbReference>
<dbReference type="InterPro" id="IPR001293">
    <property type="entry name" value="Znf_TRAF"/>
</dbReference>
<dbReference type="AlphaFoldDB" id="A0AAD9PWM7"/>
<feature type="zinc finger region" description="TRAF-type" evidence="4">
    <location>
        <begin position="155"/>
        <end position="200"/>
    </location>
</feature>
<dbReference type="GO" id="GO:0008270">
    <property type="term" value="F:zinc ion binding"/>
    <property type="evidence" value="ECO:0007669"/>
    <property type="project" value="UniProtKB-KW"/>
</dbReference>
<keyword evidence="1 4" id="KW-0479">Metal-binding</keyword>
<reference evidence="7" key="1">
    <citation type="journal article" date="2023" name="G3 (Bethesda)">
        <title>Whole genome assembly and annotation of the endangered Caribbean coral Acropora cervicornis.</title>
        <authorList>
            <person name="Selwyn J.D."/>
            <person name="Vollmer S.V."/>
        </authorList>
    </citation>
    <scope>NUCLEOTIDE SEQUENCE</scope>
    <source>
        <strain evidence="7">K2</strain>
    </source>
</reference>
<keyword evidence="7" id="KW-0675">Receptor</keyword>
<keyword evidence="3 4" id="KW-0862">Zinc</keyword>
<dbReference type="PROSITE" id="PS50089">
    <property type="entry name" value="ZF_RING_2"/>
    <property type="match status" value="1"/>
</dbReference>
<comment type="caution">
    <text evidence="7">The sequence shown here is derived from an EMBL/GenBank/DDBJ whole genome shotgun (WGS) entry which is preliminary data.</text>
</comment>
<evidence type="ECO:0000256" key="2">
    <source>
        <dbReference type="ARBA" id="ARBA00022771"/>
    </source>
</evidence>
<dbReference type="PANTHER" id="PTHR10131">
    <property type="entry name" value="TNF RECEPTOR ASSOCIATED FACTOR"/>
    <property type="match status" value="1"/>
</dbReference>
<feature type="domain" description="RING-type" evidence="5">
    <location>
        <begin position="26"/>
        <end position="67"/>
    </location>
</feature>
<sequence>MSFYSPSRNIFDHVSYRHDFPEELMCDVCTKPVVLAQMATPCGHSFCGFCVEELGKTGGPISCPMCRQRVGQFCKNIFACKALSTFQGECLGCKATFTIDMAKHHVNNCPEMEMICSHCTEKVKRGDTSFHSDRCVMKEVHCVCGIRLKQKDIDAHKEDSCSWKKISCPLNCKDMIERYLLPSHTLQCPAALTLCPIKGCGTHLRRGDVEKHIEANQPRHYRLLKEDRRDILWRVKEMSFLLQNQDESRHVHNINVVNMKEGEAVQFMKTGLPNSVTVKFELVDPAV</sequence>
<dbReference type="SMART" id="SM00184">
    <property type="entry name" value="RING"/>
    <property type="match status" value="1"/>
</dbReference>
<dbReference type="Gene3D" id="3.30.40.10">
    <property type="entry name" value="Zinc/RING finger domain, C3HC4 (zinc finger)"/>
    <property type="match status" value="3"/>
</dbReference>
<evidence type="ECO:0000313" key="8">
    <source>
        <dbReference type="Proteomes" id="UP001249851"/>
    </source>
</evidence>